<dbReference type="InterPro" id="IPR038718">
    <property type="entry name" value="SNF2-like_sf"/>
</dbReference>
<keyword evidence="3" id="KW-0067">ATP-binding</keyword>
<feature type="region of interest" description="Disordered" evidence="4">
    <location>
        <begin position="132"/>
        <end position="293"/>
    </location>
</feature>
<dbReference type="SUPFAM" id="SSF52540">
    <property type="entry name" value="P-loop containing nucleoside triphosphate hydrolases"/>
    <property type="match status" value="2"/>
</dbReference>
<dbReference type="Proteomes" id="UP001239445">
    <property type="component" value="Unassembled WGS sequence"/>
</dbReference>
<evidence type="ECO:0000259" key="6">
    <source>
        <dbReference type="PROSITE" id="PS51194"/>
    </source>
</evidence>
<feature type="domain" description="Helicase ATP-binding" evidence="5">
    <location>
        <begin position="457"/>
        <end position="633"/>
    </location>
</feature>
<dbReference type="InterPro" id="IPR000330">
    <property type="entry name" value="SNF2_N"/>
</dbReference>
<evidence type="ECO:0000256" key="3">
    <source>
        <dbReference type="ARBA" id="ARBA00022840"/>
    </source>
</evidence>
<feature type="region of interest" description="Disordered" evidence="4">
    <location>
        <begin position="1"/>
        <end position="86"/>
    </location>
</feature>
<dbReference type="SMART" id="SM00490">
    <property type="entry name" value="HELICc"/>
    <property type="match status" value="1"/>
</dbReference>
<evidence type="ECO:0000313" key="7">
    <source>
        <dbReference type="EMBL" id="KAK1752367.1"/>
    </source>
</evidence>
<gene>
    <name evidence="7" type="ORF">QBC47DRAFT_404700</name>
</gene>
<dbReference type="PANTHER" id="PTHR10799">
    <property type="entry name" value="SNF2/RAD54 HELICASE FAMILY"/>
    <property type="match status" value="1"/>
</dbReference>
<dbReference type="GO" id="GO:0005524">
    <property type="term" value="F:ATP binding"/>
    <property type="evidence" value="ECO:0007669"/>
    <property type="project" value="InterPro"/>
</dbReference>
<dbReference type="SMART" id="SM00487">
    <property type="entry name" value="DEXDc"/>
    <property type="match status" value="1"/>
</dbReference>
<feature type="compositionally biased region" description="Polar residues" evidence="4">
    <location>
        <begin position="35"/>
        <end position="50"/>
    </location>
</feature>
<feature type="compositionally biased region" description="Basic residues" evidence="4">
    <location>
        <begin position="225"/>
        <end position="237"/>
    </location>
</feature>
<evidence type="ECO:0000256" key="1">
    <source>
        <dbReference type="ARBA" id="ARBA00022741"/>
    </source>
</evidence>
<dbReference type="InterPro" id="IPR027417">
    <property type="entry name" value="P-loop_NTPase"/>
</dbReference>
<dbReference type="PROSITE" id="PS51192">
    <property type="entry name" value="HELICASE_ATP_BIND_1"/>
    <property type="match status" value="1"/>
</dbReference>
<sequence length="999" mass="111885">MEFSSPRPRHIRSSIPESPNAGFSDSILDSEDELNTLSTSHYFAGTQPTQILERPALQQQPKISSSPSSTVDVEVPASSPFKNHSALRNAKSLGSVIAPRGTTFRNPAAKPAPLKKAINISDDELNTPTYIVVDDSDDETPARGDIRPASFEQKNSKAVVNLGKEKPRASKSVWKMSDQGSPITSPAAGYTPMKDWVMSDSSPSPEKASVNSSPDKLASSPPVQPRRRLVQGRRPRHSSPASSPLKVSQTVPEPIIQRPAKRPISIYDSDSDDEYKREPGAQNRSTSPEAPSEEMAFNDRVLKYLNTCDTIQLVAIAGVKEESARLMLRHQPFADIDAAMNVTINQKKQRKKSSRVAIGEDIVSSVKSYIRALDGIDHVIAVCESQADEIKRTTSRWLLDQTGQPRDDNKGDDEKPMTPNSIAESPKLIKLPLGQPKMMDSHCTMKSFQIYGLNWLFMLYEKQYGAILADDMGLGKTCQVISLICSVVEDFERNGKERAAQPWPNLIMVPPSTLANWGAEFERFAPDLNVTVYQGSQAVRDEIADEILDDPSQHHVVLTSYTQVSRPEDIANLRGMRPRIAVFDEGHKMKNPKTKLYKDLIRITASWRLILSGTPVQNNLMEMVSLLQFIEPDLFRNHFDDLEALFNQKVSLTAVSQGALLYSERVARARSILEPFILQRRKEQVLKDMPSKTTRVELCEMDETQATIYKEYERRFKRTDQTAAAKTGRDNDNNNVWMQLRKSAIHPQLFRRFYTDEKVEKMAKILMKKVPQSELRQPNIVHLTDELKALSDFEIHLWCRDYKCIREYDLPAGSWVENAKVKTLLNLIKGYQANGDRALVFTRYAKVIELLGEALAFSGVKHLSLQGNTDVSERQELINQFNSDDTIPVFLLTTGSGGTGINLTAANKVIIFDQSDNPQDDIQAENRAHRLGQTRPVEVIRLISKNTIEELVYKACQKKLELANKVTGWAVVEMTSGQMEAAVREELINGSSLATPPSD</sequence>
<comment type="caution">
    <text evidence="7">The sequence shown here is derived from an EMBL/GenBank/DDBJ whole genome shotgun (WGS) entry which is preliminary data.</text>
</comment>
<keyword evidence="2" id="KW-0378">Hydrolase</keyword>
<dbReference type="Pfam" id="PF00271">
    <property type="entry name" value="Helicase_C"/>
    <property type="match status" value="1"/>
</dbReference>
<feature type="domain" description="Helicase C-terminal" evidence="6">
    <location>
        <begin position="820"/>
        <end position="980"/>
    </location>
</feature>
<accession>A0AAJ0F3K9</accession>
<evidence type="ECO:0000259" key="5">
    <source>
        <dbReference type="PROSITE" id="PS51192"/>
    </source>
</evidence>
<evidence type="ECO:0000256" key="4">
    <source>
        <dbReference type="SAM" id="MobiDB-lite"/>
    </source>
</evidence>
<dbReference type="Pfam" id="PF00176">
    <property type="entry name" value="SNF2-rel_dom"/>
    <property type="match status" value="1"/>
</dbReference>
<dbReference type="GO" id="GO:0004386">
    <property type="term" value="F:helicase activity"/>
    <property type="evidence" value="ECO:0007669"/>
    <property type="project" value="UniProtKB-KW"/>
</dbReference>
<dbReference type="InterPro" id="IPR001650">
    <property type="entry name" value="Helicase_C-like"/>
</dbReference>
<feature type="compositionally biased region" description="Polar residues" evidence="4">
    <location>
        <begin position="199"/>
        <end position="214"/>
    </location>
</feature>
<keyword evidence="1" id="KW-0547">Nucleotide-binding</keyword>
<dbReference type="Gene3D" id="3.40.50.10810">
    <property type="entry name" value="Tandem AAA-ATPase domain"/>
    <property type="match status" value="1"/>
</dbReference>
<dbReference type="GO" id="GO:0016787">
    <property type="term" value="F:hydrolase activity"/>
    <property type="evidence" value="ECO:0007669"/>
    <property type="project" value="UniProtKB-KW"/>
</dbReference>
<dbReference type="InterPro" id="IPR049730">
    <property type="entry name" value="SNF2/RAD54-like_C"/>
</dbReference>
<dbReference type="EMBL" id="MU839839">
    <property type="protein sequence ID" value="KAK1752367.1"/>
    <property type="molecule type" value="Genomic_DNA"/>
</dbReference>
<dbReference type="CDD" id="cd17919">
    <property type="entry name" value="DEXHc_Snf"/>
    <property type="match status" value="1"/>
</dbReference>
<feature type="region of interest" description="Disordered" evidence="4">
    <location>
        <begin position="398"/>
        <end position="422"/>
    </location>
</feature>
<keyword evidence="8" id="KW-1185">Reference proteome</keyword>
<dbReference type="PROSITE" id="PS51194">
    <property type="entry name" value="HELICASE_CTER"/>
    <property type="match status" value="1"/>
</dbReference>
<dbReference type="InterPro" id="IPR014001">
    <property type="entry name" value="Helicase_ATP-bd"/>
</dbReference>
<dbReference type="AlphaFoldDB" id="A0AAJ0F3K9"/>
<name>A0AAJ0F3K9_9PEZI</name>
<feature type="compositionally biased region" description="Basic and acidic residues" evidence="4">
    <location>
        <begin position="405"/>
        <end position="416"/>
    </location>
</feature>
<dbReference type="Gene3D" id="3.40.50.300">
    <property type="entry name" value="P-loop containing nucleotide triphosphate hydrolases"/>
    <property type="match status" value="2"/>
</dbReference>
<organism evidence="7 8">
    <name type="scientific">Echria macrotheca</name>
    <dbReference type="NCBI Taxonomy" id="438768"/>
    <lineage>
        <taxon>Eukaryota</taxon>
        <taxon>Fungi</taxon>
        <taxon>Dikarya</taxon>
        <taxon>Ascomycota</taxon>
        <taxon>Pezizomycotina</taxon>
        <taxon>Sordariomycetes</taxon>
        <taxon>Sordariomycetidae</taxon>
        <taxon>Sordariales</taxon>
        <taxon>Schizotheciaceae</taxon>
        <taxon>Echria</taxon>
    </lineage>
</organism>
<dbReference type="CDD" id="cd18793">
    <property type="entry name" value="SF2_C_SNF"/>
    <property type="match status" value="1"/>
</dbReference>
<reference evidence="7" key="1">
    <citation type="submission" date="2023-06" db="EMBL/GenBank/DDBJ databases">
        <title>Genome-scale phylogeny and comparative genomics of the fungal order Sordariales.</title>
        <authorList>
            <consortium name="Lawrence Berkeley National Laboratory"/>
            <person name="Hensen N."/>
            <person name="Bonometti L."/>
            <person name="Westerberg I."/>
            <person name="Brannstrom I.O."/>
            <person name="Guillou S."/>
            <person name="Cros-Aarteil S."/>
            <person name="Calhoun S."/>
            <person name="Haridas S."/>
            <person name="Kuo A."/>
            <person name="Mondo S."/>
            <person name="Pangilinan J."/>
            <person name="Riley R."/>
            <person name="Labutti K."/>
            <person name="Andreopoulos B."/>
            <person name="Lipzen A."/>
            <person name="Chen C."/>
            <person name="Yanf M."/>
            <person name="Daum C."/>
            <person name="Ng V."/>
            <person name="Clum A."/>
            <person name="Steindorff A."/>
            <person name="Ohm R."/>
            <person name="Martin F."/>
            <person name="Silar P."/>
            <person name="Natvig D."/>
            <person name="Lalanne C."/>
            <person name="Gautier V."/>
            <person name="Ament-Velasquez S.L."/>
            <person name="Kruys A."/>
            <person name="Hutchinson M.I."/>
            <person name="Powell A.J."/>
            <person name="Barry K."/>
            <person name="Miller A.N."/>
            <person name="Grigoriev I.V."/>
            <person name="Debuchy R."/>
            <person name="Gladieux P."/>
            <person name="Thoren M.H."/>
            <person name="Johannesson H."/>
        </authorList>
    </citation>
    <scope>NUCLEOTIDE SEQUENCE</scope>
    <source>
        <strain evidence="7">PSN4</strain>
    </source>
</reference>
<proteinExistence type="predicted"/>
<evidence type="ECO:0000313" key="8">
    <source>
        <dbReference type="Proteomes" id="UP001239445"/>
    </source>
</evidence>
<evidence type="ECO:0000256" key="2">
    <source>
        <dbReference type="ARBA" id="ARBA00022801"/>
    </source>
</evidence>
<protein>
    <submittedName>
        <fullName evidence="7">ATP-dependent helicase fft2</fullName>
    </submittedName>
</protein>
<keyword evidence="7" id="KW-0347">Helicase</keyword>